<dbReference type="PANTHER" id="PTHR35011">
    <property type="entry name" value="2,3-DIKETO-L-GULONATE TRAP TRANSPORTER SMALL PERMEASE PROTEIN YIAM"/>
    <property type="match status" value="1"/>
</dbReference>
<dbReference type="Pfam" id="PF04290">
    <property type="entry name" value="DctQ"/>
    <property type="match status" value="1"/>
</dbReference>
<comment type="similarity">
    <text evidence="8">Belongs to the TRAP transporter small permease family.</text>
</comment>
<keyword evidence="12" id="KW-1185">Reference proteome</keyword>
<feature type="domain" description="Tripartite ATP-independent periplasmic transporters DctQ component" evidence="10">
    <location>
        <begin position="30"/>
        <end position="166"/>
    </location>
</feature>
<accession>A0A975F571</accession>
<evidence type="ECO:0000256" key="9">
    <source>
        <dbReference type="SAM" id="Phobius"/>
    </source>
</evidence>
<dbReference type="InterPro" id="IPR007387">
    <property type="entry name" value="TRAP_DctQ"/>
</dbReference>
<comment type="subcellular location">
    <subcellularLocation>
        <location evidence="1">Cell inner membrane</location>
        <topology evidence="1">Multi-pass membrane protein</topology>
    </subcellularLocation>
</comment>
<keyword evidence="2" id="KW-0813">Transport</keyword>
<feature type="transmembrane region" description="Helical" evidence="9">
    <location>
        <begin position="141"/>
        <end position="165"/>
    </location>
</feature>
<evidence type="ECO:0000256" key="5">
    <source>
        <dbReference type="ARBA" id="ARBA00022692"/>
    </source>
</evidence>
<keyword evidence="5 9" id="KW-0812">Transmembrane</keyword>
<evidence type="ECO:0000259" key="10">
    <source>
        <dbReference type="Pfam" id="PF04290"/>
    </source>
</evidence>
<evidence type="ECO:0000256" key="7">
    <source>
        <dbReference type="ARBA" id="ARBA00023136"/>
    </source>
</evidence>
<dbReference type="KEGG" id="tpav:HRQ91_09450"/>
<dbReference type="RefSeq" id="WP_210119311.1">
    <property type="nucleotide sequence ID" value="NZ_CP054142.1"/>
</dbReference>
<evidence type="ECO:0000313" key="12">
    <source>
        <dbReference type="Proteomes" id="UP000671908"/>
    </source>
</evidence>
<evidence type="ECO:0000256" key="4">
    <source>
        <dbReference type="ARBA" id="ARBA00022519"/>
    </source>
</evidence>
<evidence type="ECO:0000256" key="2">
    <source>
        <dbReference type="ARBA" id="ARBA00022448"/>
    </source>
</evidence>
<dbReference type="AlphaFoldDB" id="A0A975F571"/>
<reference evidence="11 12" key="1">
    <citation type="journal article" date="2021" name="Microbiol. Resour. Announc.">
        <title>Complete Genome Sequences of Three Human Oral Treponema parvum Isolates.</title>
        <authorList>
            <person name="Zeng H."/>
            <person name="Watt R.M."/>
        </authorList>
    </citation>
    <scope>NUCLEOTIDE SEQUENCE [LARGE SCALE GENOMIC DNA]</scope>
    <source>
        <strain evidence="11 12">ATCC 700770</strain>
    </source>
</reference>
<dbReference type="GO" id="GO:0005886">
    <property type="term" value="C:plasma membrane"/>
    <property type="evidence" value="ECO:0007669"/>
    <property type="project" value="UniProtKB-SubCell"/>
</dbReference>
<evidence type="ECO:0000256" key="8">
    <source>
        <dbReference type="ARBA" id="ARBA00038436"/>
    </source>
</evidence>
<keyword evidence="6 9" id="KW-1133">Transmembrane helix</keyword>
<organism evidence="11 12">
    <name type="scientific">Treponema parvum</name>
    <dbReference type="NCBI Taxonomy" id="138851"/>
    <lineage>
        <taxon>Bacteria</taxon>
        <taxon>Pseudomonadati</taxon>
        <taxon>Spirochaetota</taxon>
        <taxon>Spirochaetia</taxon>
        <taxon>Spirochaetales</taxon>
        <taxon>Treponemataceae</taxon>
        <taxon>Treponema</taxon>
    </lineage>
</organism>
<dbReference type="Proteomes" id="UP000671908">
    <property type="component" value="Chromosome"/>
</dbReference>
<feature type="transmembrane region" description="Helical" evidence="9">
    <location>
        <begin position="56"/>
        <end position="74"/>
    </location>
</feature>
<evidence type="ECO:0000313" key="11">
    <source>
        <dbReference type="EMBL" id="QTQ14666.1"/>
    </source>
</evidence>
<dbReference type="GO" id="GO:0022857">
    <property type="term" value="F:transmembrane transporter activity"/>
    <property type="evidence" value="ECO:0007669"/>
    <property type="project" value="TreeGrafter"/>
</dbReference>
<dbReference type="PROSITE" id="PS51257">
    <property type="entry name" value="PROKAR_LIPOPROTEIN"/>
    <property type="match status" value="1"/>
</dbReference>
<feature type="transmembrane region" description="Helical" evidence="9">
    <location>
        <begin position="21"/>
        <end position="44"/>
    </location>
</feature>
<evidence type="ECO:0000256" key="3">
    <source>
        <dbReference type="ARBA" id="ARBA00022475"/>
    </source>
</evidence>
<dbReference type="EMBL" id="CP054142">
    <property type="protein sequence ID" value="QTQ14666.1"/>
    <property type="molecule type" value="Genomic_DNA"/>
</dbReference>
<evidence type="ECO:0000256" key="6">
    <source>
        <dbReference type="ARBA" id="ARBA00022989"/>
    </source>
</evidence>
<gene>
    <name evidence="11" type="ORF">HRQ91_09450</name>
</gene>
<keyword evidence="4" id="KW-0997">Cell inner membrane</keyword>
<proteinExistence type="inferred from homology"/>
<sequence length="182" mass="21108">MSLFMKFAKKLNDGMIGIETIILGIITAFLVACIFIEVVCRYFFFISVPWAEELTRYLFIWLTYIGSAYAVYYGQHTEIDVLQQVFDKSKEPIRTGGTKFITYAGIISTFVFQLIFAKIFWDYMMKIFSTVQTSPTMHIPMGLIYLPVFIGTVMAALHCFYMFLVEFTDSEDKKRQLESSDK</sequence>
<name>A0A975F571_9SPIR</name>
<feature type="transmembrane region" description="Helical" evidence="9">
    <location>
        <begin position="100"/>
        <end position="121"/>
    </location>
</feature>
<dbReference type="GO" id="GO:0015740">
    <property type="term" value="P:C4-dicarboxylate transport"/>
    <property type="evidence" value="ECO:0007669"/>
    <property type="project" value="TreeGrafter"/>
</dbReference>
<protein>
    <submittedName>
        <fullName evidence="11">TRAP transporter small permease</fullName>
    </submittedName>
</protein>
<dbReference type="InterPro" id="IPR055348">
    <property type="entry name" value="DctQ"/>
</dbReference>
<keyword evidence="3" id="KW-1003">Cell membrane</keyword>
<evidence type="ECO:0000256" key="1">
    <source>
        <dbReference type="ARBA" id="ARBA00004429"/>
    </source>
</evidence>
<dbReference type="PANTHER" id="PTHR35011:SF2">
    <property type="entry name" value="2,3-DIKETO-L-GULONATE TRAP TRANSPORTER SMALL PERMEASE PROTEIN YIAM"/>
    <property type="match status" value="1"/>
</dbReference>
<keyword evidence="7 9" id="KW-0472">Membrane</keyword>